<dbReference type="GO" id="GO:0016740">
    <property type="term" value="F:transferase activity"/>
    <property type="evidence" value="ECO:0007669"/>
    <property type="project" value="UniProtKB-KW"/>
</dbReference>
<sequence length="123" mass="14742">MYTVVEVIILNKDAKIICDRIDQHFHPRRNHQYHIDVVNVPFLGKFNFFYKDMSKTERQRSIPLHSVESQDIEYLQQILRGIREHTNLSFEFHGFINGERWASNDRIIERHPSEMELSDGNPF</sequence>
<accession>A0ABD7BTV1</accession>
<dbReference type="EMBL" id="CP050500">
    <property type="protein sequence ID" value="QOP56090.1"/>
    <property type="molecule type" value="Genomic_DNA"/>
</dbReference>
<evidence type="ECO:0000313" key="1">
    <source>
        <dbReference type="EMBL" id="QOP56090.1"/>
    </source>
</evidence>
<dbReference type="AlphaFoldDB" id="A0ABD7BTV1"/>
<dbReference type="Proteomes" id="UP000593972">
    <property type="component" value="Chromosome"/>
</dbReference>
<protein>
    <submittedName>
        <fullName evidence="1">Acetyl-CoA carboxyl transferase</fullName>
    </submittedName>
</protein>
<keyword evidence="1" id="KW-0808">Transferase</keyword>
<reference evidence="1 2" key="1">
    <citation type="submission" date="2020-03" db="EMBL/GenBank/DDBJ databases">
        <title>Complete genome sequence of Lactobacillus paracasei strain NFFJ04, isolated from animal feed.</title>
        <authorList>
            <person name="Jung J.Y."/>
        </authorList>
    </citation>
    <scope>NUCLEOTIDE SEQUENCE [LARGE SCALE GENOMIC DNA]</scope>
    <source>
        <strain evidence="1 2">NFFJ04</strain>
    </source>
</reference>
<name>A0ABD7BTV1_LACPA</name>
<organism evidence="1 2">
    <name type="scientific">Lacticaseibacillus paracasei</name>
    <name type="common">Lactobacillus paracasei</name>
    <dbReference type="NCBI Taxonomy" id="1597"/>
    <lineage>
        <taxon>Bacteria</taxon>
        <taxon>Bacillati</taxon>
        <taxon>Bacillota</taxon>
        <taxon>Bacilli</taxon>
        <taxon>Lactobacillales</taxon>
        <taxon>Lactobacillaceae</taxon>
        <taxon>Lacticaseibacillus</taxon>
    </lineage>
</organism>
<gene>
    <name evidence="1" type="ORF">HCJ88_10050</name>
</gene>
<evidence type="ECO:0000313" key="2">
    <source>
        <dbReference type="Proteomes" id="UP000593972"/>
    </source>
</evidence>
<proteinExistence type="predicted"/>